<dbReference type="FunFam" id="2.60.40.10:FF:000333">
    <property type="entry name" value="Down syndrome cell adhesion molecule"/>
    <property type="match status" value="1"/>
</dbReference>
<feature type="domain" description="Ig-like" evidence="4">
    <location>
        <begin position="25"/>
        <end position="113"/>
    </location>
</feature>
<comment type="caution">
    <text evidence="6">The sequence shown here is derived from an EMBL/GenBank/DDBJ whole genome shotgun (WGS) entry which is preliminary data.</text>
</comment>
<dbReference type="SUPFAM" id="SSF49265">
    <property type="entry name" value="Fibronectin type III"/>
    <property type="match status" value="2"/>
</dbReference>
<evidence type="ECO:0000313" key="6">
    <source>
        <dbReference type="EMBL" id="RWS07162.1"/>
    </source>
</evidence>
<dbReference type="InterPro" id="IPR036179">
    <property type="entry name" value="Ig-like_dom_sf"/>
</dbReference>
<evidence type="ECO:0000256" key="2">
    <source>
        <dbReference type="SAM" id="MobiDB-lite"/>
    </source>
</evidence>
<evidence type="ECO:0000259" key="5">
    <source>
        <dbReference type="PROSITE" id="PS50853"/>
    </source>
</evidence>
<dbReference type="InterPro" id="IPR003599">
    <property type="entry name" value="Ig_sub"/>
</dbReference>
<dbReference type="Gene3D" id="2.60.40.10">
    <property type="entry name" value="Immunoglobulins"/>
    <property type="match status" value="6"/>
</dbReference>
<keyword evidence="3" id="KW-1133">Transmembrane helix</keyword>
<dbReference type="InterPro" id="IPR050964">
    <property type="entry name" value="Striated_Muscle_Regulatory"/>
</dbReference>
<dbReference type="InterPro" id="IPR007110">
    <property type="entry name" value="Ig-like_dom"/>
</dbReference>
<dbReference type="CDD" id="cd00063">
    <property type="entry name" value="FN3"/>
    <property type="match status" value="3"/>
</dbReference>
<dbReference type="InterPro" id="IPR013783">
    <property type="entry name" value="Ig-like_fold"/>
</dbReference>
<dbReference type="InterPro" id="IPR013098">
    <property type="entry name" value="Ig_I-set"/>
</dbReference>
<dbReference type="SMART" id="SM00060">
    <property type="entry name" value="FN3"/>
    <property type="match status" value="3"/>
</dbReference>
<keyword evidence="3" id="KW-0812">Transmembrane</keyword>
<dbReference type="Pfam" id="PF00041">
    <property type="entry name" value="fn3"/>
    <property type="match status" value="3"/>
</dbReference>
<dbReference type="SMART" id="SM00409">
    <property type="entry name" value="IG"/>
    <property type="match status" value="3"/>
</dbReference>
<sequence length="918" mass="102205">MSARRENTIAAVVTASARKRNDETPKIAAINIPNEVKQGSRFAATCLSERGTQPLYFQWEKDRQIVSRQNGEMKIEDNAAFSVLSIENVKQKHSGNYTCIAKNAHGEDKYTFSLHVQVPPVFEIVPQDISIGVGKSLESVCKANGYPMPRIMWNKIDTSSAGKKVKALELVTRTKHIIPTFLHMLVPKTRCDILTFFGSSNVRHVCELPSGRHTVNSETQSKRYIESGEKLRLVNVRLEDAGVYECVAENPLNGLIVSKTFQIKVSVPAHFTQKSSLLTAKYGEKAILVCEAYGAKPISVTWLKQQANGDLSVVPLTDTSANPSYSHNSQRFAAFEKEFNSANNRTVFELHINSVETADSGIYVCKAVNEFGEDVRNIKFTVQDTPSAPSQVIVDQVWSRSVSIRWSPPTNNGNSAILHYIIQYWRDNKTSNTAHRLYEEVTPSLLTSKVLKDKLIPGTSYALRIVASNEFGRGAPSDVVTFMTQEEEPEAPPIDIAVESKGTTALRVKWKAPPKNHWNGQLKGYNIGYRLITASDEMSSDGLNIAENEYSYKDVPFIGVYNDNYQQEFILTGLQKASTYSIVVRAHNAAGNGPLSQPTITTTSNNEPPLPPSVYVSEVDEQKIALKWDQRGNSEDITHYVLYYKDDKSPWLEIAFPVPEKQNQYELRNLEPGTYYQLYMKCMSKRGPSEPSDVITIKTLGDGKTCGLFDPIAQYLCAFLSASSAGIRVGNEKQVPTYLGSFVVIPITVAIVIIVIVCAIAYAYVKNEERKAILFNAGVMSQSPSKNFQHLSCNSTPSRCHSIVSEEGSLTLRYSDSCDRTKPLLARPPVPTVLWAQQQGPIIEENEDFPSPYATLPLKRLTTFNSPPKVKPPSPPEIRRFSQDSHLPSSSNNVFCKADVHNHDDGSDLYDFFKPNVV</sequence>
<evidence type="ECO:0000256" key="3">
    <source>
        <dbReference type="SAM" id="Phobius"/>
    </source>
</evidence>
<dbReference type="PROSITE" id="PS50853">
    <property type="entry name" value="FN3"/>
    <property type="match status" value="3"/>
</dbReference>
<evidence type="ECO:0000313" key="7">
    <source>
        <dbReference type="Proteomes" id="UP000285301"/>
    </source>
</evidence>
<feature type="domain" description="Fibronectin type-III" evidence="5">
    <location>
        <begin position="388"/>
        <end position="487"/>
    </location>
</feature>
<feature type="transmembrane region" description="Helical" evidence="3">
    <location>
        <begin position="738"/>
        <end position="765"/>
    </location>
</feature>
<protein>
    <submittedName>
        <fullName evidence="6">Cell adhesion molecule-like protein 7</fullName>
    </submittedName>
</protein>
<organism evidence="6 7">
    <name type="scientific">Dinothrombium tinctorium</name>
    <dbReference type="NCBI Taxonomy" id="1965070"/>
    <lineage>
        <taxon>Eukaryota</taxon>
        <taxon>Metazoa</taxon>
        <taxon>Ecdysozoa</taxon>
        <taxon>Arthropoda</taxon>
        <taxon>Chelicerata</taxon>
        <taxon>Arachnida</taxon>
        <taxon>Acari</taxon>
        <taxon>Acariformes</taxon>
        <taxon>Trombidiformes</taxon>
        <taxon>Prostigmata</taxon>
        <taxon>Anystina</taxon>
        <taxon>Parasitengona</taxon>
        <taxon>Trombidioidea</taxon>
        <taxon>Trombidiidae</taxon>
        <taxon>Dinothrombium</taxon>
    </lineage>
</organism>
<feature type="region of interest" description="Disordered" evidence="2">
    <location>
        <begin position="864"/>
        <end position="888"/>
    </location>
</feature>
<keyword evidence="1" id="KW-0677">Repeat</keyword>
<proteinExistence type="predicted"/>
<feature type="domain" description="Ig-like" evidence="4">
    <location>
        <begin position="120"/>
        <end position="262"/>
    </location>
</feature>
<gene>
    <name evidence="6" type="ORF">B4U79_03623</name>
</gene>
<name>A0A3S3P7X6_9ACAR</name>
<dbReference type="PANTHER" id="PTHR13817">
    <property type="entry name" value="TITIN"/>
    <property type="match status" value="1"/>
</dbReference>
<evidence type="ECO:0000256" key="1">
    <source>
        <dbReference type="ARBA" id="ARBA00022737"/>
    </source>
</evidence>
<dbReference type="GO" id="GO:0009653">
    <property type="term" value="P:anatomical structure morphogenesis"/>
    <property type="evidence" value="ECO:0007669"/>
    <property type="project" value="UniProtKB-ARBA"/>
</dbReference>
<dbReference type="InterPro" id="IPR003598">
    <property type="entry name" value="Ig_sub2"/>
</dbReference>
<dbReference type="Pfam" id="PF07679">
    <property type="entry name" value="I-set"/>
    <property type="match status" value="1"/>
</dbReference>
<dbReference type="SMART" id="SM00408">
    <property type="entry name" value="IGc2"/>
    <property type="match status" value="3"/>
</dbReference>
<evidence type="ECO:0000259" key="4">
    <source>
        <dbReference type="PROSITE" id="PS50835"/>
    </source>
</evidence>
<dbReference type="OrthoDB" id="5969272at2759"/>
<dbReference type="PANTHER" id="PTHR13817:SF166">
    <property type="entry name" value="NEURONAL IGCAM-RELATED"/>
    <property type="match status" value="1"/>
</dbReference>
<feature type="domain" description="Fibronectin type-III" evidence="5">
    <location>
        <begin position="492"/>
        <end position="606"/>
    </location>
</feature>
<dbReference type="GO" id="GO:0030154">
    <property type="term" value="P:cell differentiation"/>
    <property type="evidence" value="ECO:0007669"/>
    <property type="project" value="UniProtKB-ARBA"/>
</dbReference>
<feature type="domain" description="Ig-like" evidence="4">
    <location>
        <begin position="268"/>
        <end position="383"/>
    </location>
</feature>
<dbReference type="Proteomes" id="UP000285301">
    <property type="component" value="Unassembled WGS sequence"/>
</dbReference>
<dbReference type="STRING" id="1965070.A0A3S3P7X6"/>
<reference evidence="6 7" key="1">
    <citation type="journal article" date="2018" name="Gigascience">
        <title>Genomes of trombidid mites reveal novel predicted allergens and laterally-transferred genes associated with secondary metabolism.</title>
        <authorList>
            <person name="Dong X."/>
            <person name="Chaisiri K."/>
            <person name="Xia D."/>
            <person name="Armstrong S.D."/>
            <person name="Fang Y."/>
            <person name="Donnelly M.J."/>
            <person name="Kadowaki T."/>
            <person name="McGarry J.W."/>
            <person name="Darby A.C."/>
            <person name="Makepeace B.L."/>
        </authorList>
    </citation>
    <scope>NUCLEOTIDE SEQUENCE [LARGE SCALE GENOMIC DNA]</scope>
    <source>
        <strain evidence="6">UoL-WK</strain>
    </source>
</reference>
<feature type="domain" description="Fibronectin type-III" evidence="5">
    <location>
        <begin position="608"/>
        <end position="702"/>
    </location>
</feature>
<dbReference type="AlphaFoldDB" id="A0A3S3P7X6"/>
<accession>A0A3S3P7X6</accession>
<dbReference type="InterPro" id="IPR003961">
    <property type="entry name" value="FN3_dom"/>
</dbReference>
<keyword evidence="7" id="KW-1185">Reference proteome</keyword>
<dbReference type="FunFam" id="2.60.40.10:FF:000028">
    <property type="entry name" value="Neuronal cell adhesion molecule"/>
    <property type="match status" value="1"/>
</dbReference>
<dbReference type="EMBL" id="NCKU01003627">
    <property type="protein sequence ID" value="RWS07162.1"/>
    <property type="molecule type" value="Genomic_DNA"/>
</dbReference>
<dbReference type="InterPro" id="IPR036116">
    <property type="entry name" value="FN3_sf"/>
</dbReference>
<dbReference type="CDD" id="cd00096">
    <property type="entry name" value="Ig"/>
    <property type="match status" value="1"/>
</dbReference>
<dbReference type="SUPFAM" id="SSF48726">
    <property type="entry name" value="Immunoglobulin"/>
    <property type="match status" value="3"/>
</dbReference>
<dbReference type="Pfam" id="PF13927">
    <property type="entry name" value="Ig_3"/>
    <property type="match status" value="1"/>
</dbReference>
<keyword evidence="3" id="KW-0472">Membrane</keyword>
<dbReference type="PROSITE" id="PS50835">
    <property type="entry name" value="IG_LIKE"/>
    <property type="match status" value="3"/>
</dbReference>